<evidence type="ECO:0000259" key="2">
    <source>
        <dbReference type="PROSITE" id="PS50234"/>
    </source>
</evidence>
<dbReference type="PANTHER" id="PTHR37947:SF1">
    <property type="entry name" value="BLL2462 PROTEIN"/>
    <property type="match status" value="1"/>
</dbReference>
<dbReference type="PANTHER" id="PTHR37947">
    <property type="entry name" value="BLL2462 PROTEIN"/>
    <property type="match status" value="1"/>
</dbReference>
<gene>
    <name evidence="3" type="ORF">NCTC10821_00760</name>
</gene>
<reference evidence="3 4" key="1">
    <citation type="submission" date="2018-06" db="EMBL/GenBank/DDBJ databases">
        <authorList>
            <consortium name="Pathogen Informatics"/>
            <person name="Doyle S."/>
        </authorList>
    </citation>
    <scope>NUCLEOTIDE SEQUENCE [LARGE SCALE GENOMIC DNA]</scope>
    <source>
        <strain evidence="3 4">NCTC10821</strain>
    </source>
</reference>
<name>A0A378T8V0_9MYCO</name>
<dbReference type="Proteomes" id="UP000254978">
    <property type="component" value="Unassembled WGS sequence"/>
</dbReference>
<proteinExistence type="predicted"/>
<keyword evidence="1" id="KW-0472">Membrane</keyword>
<dbReference type="Pfam" id="PF13519">
    <property type="entry name" value="VWA_2"/>
    <property type="match status" value="1"/>
</dbReference>
<evidence type="ECO:0000313" key="4">
    <source>
        <dbReference type="Proteomes" id="UP000254978"/>
    </source>
</evidence>
<sequence>MTFLFPLGLLMLVPVALLGLTYLVTVRRRQRYAVRYAALPLLDKVIPERPKWRRHLPAAFLLMALTLCALAVARPELPVRVPYERATIIVALDTSESMQARDVSPDRLTAAVAAAGNFIEQLPDTFNVGVVTFAGATSVVHAPDTDHEAAATSLQMLGTESRTAIGEGVFTSLEQIMRVARDPDQEPEEGQDRLPAHVVLLSDGSNTSGRGIDEAALAAVAAGVPVSTIAYGTESGILDSGGYAIPVPVDARTLSELADGTGGIAYTAESSDELEQVYRDIGSSIGWRTEWREVTPFVAALALAFGIVAAGLSMRWFSRLI</sequence>
<dbReference type="SMART" id="SM00327">
    <property type="entry name" value="VWA"/>
    <property type="match status" value="1"/>
</dbReference>
<evidence type="ECO:0000256" key="1">
    <source>
        <dbReference type="SAM" id="Phobius"/>
    </source>
</evidence>
<keyword evidence="1" id="KW-0812">Transmembrane</keyword>
<feature type="transmembrane region" description="Helical" evidence="1">
    <location>
        <begin position="6"/>
        <end position="25"/>
    </location>
</feature>
<dbReference type="RefSeq" id="WP_115277551.1">
    <property type="nucleotide sequence ID" value="NZ_AP022600.1"/>
</dbReference>
<evidence type="ECO:0000313" key="3">
    <source>
        <dbReference type="EMBL" id="STZ57262.1"/>
    </source>
</evidence>
<organism evidence="3 4">
    <name type="scientific">Mycolicibacterium tokaiense</name>
    <dbReference type="NCBI Taxonomy" id="39695"/>
    <lineage>
        <taxon>Bacteria</taxon>
        <taxon>Bacillati</taxon>
        <taxon>Actinomycetota</taxon>
        <taxon>Actinomycetes</taxon>
        <taxon>Mycobacteriales</taxon>
        <taxon>Mycobacteriaceae</taxon>
        <taxon>Mycolicibacterium</taxon>
    </lineage>
</organism>
<dbReference type="Gene3D" id="3.40.50.410">
    <property type="entry name" value="von Willebrand factor, type A domain"/>
    <property type="match status" value="1"/>
</dbReference>
<dbReference type="AlphaFoldDB" id="A0A378T8V0"/>
<dbReference type="InterPro" id="IPR036465">
    <property type="entry name" value="vWFA_dom_sf"/>
</dbReference>
<keyword evidence="4" id="KW-1185">Reference proteome</keyword>
<dbReference type="OrthoDB" id="8882959at2"/>
<dbReference type="SUPFAM" id="SSF53300">
    <property type="entry name" value="vWA-like"/>
    <property type="match status" value="1"/>
</dbReference>
<protein>
    <submittedName>
        <fullName evidence="3">Mg-chelatase subunit ChlD</fullName>
    </submittedName>
</protein>
<dbReference type="PROSITE" id="PS50234">
    <property type="entry name" value="VWFA"/>
    <property type="match status" value="1"/>
</dbReference>
<dbReference type="EMBL" id="UGQT01000001">
    <property type="protein sequence ID" value="STZ57262.1"/>
    <property type="molecule type" value="Genomic_DNA"/>
</dbReference>
<accession>A0A378T8V0</accession>
<feature type="domain" description="VWFA" evidence="2">
    <location>
        <begin position="87"/>
        <end position="281"/>
    </location>
</feature>
<keyword evidence="1" id="KW-1133">Transmembrane helix</keyword>
<feature type="transmembrane region" description="Helical" evidence="1">
    <location>
        <begin position="56"/>
        <end position="73"/>
    </location>
</feature>
<feature type="transmembrane region" description="Helical" evidence="1">
    <location>
        <begin position="297"/>
        <end position="317"/>
    </location>
</feature>
<dbReference type="InterPro" id="IPR002035">
    <property type="entry name" value="VWF_A"/>
</dbReference>